<feature type="domain" description="Mon2/Sec7/BIG1-like HDS" evidence="2">
    <location>
        <begin position="95"/>
        <end position="163"/>
    </location>
</feature>
<dbReference type="InterPro" id="IPR016024">
    <property type="entry name" value="ARM-type_fold"/>
</dbReference>
<organism evidence="3 4">
    <name type="scientific">Monoraphidium neglectum</name>
    <dbReference type="NCBI Taxonomy" id="145388"/>
    <lineage>
        <taxon>Eukaryota</taxon>
        <taxon>Viridiplantae</taxon>
        <taxon>Chlorophyta</taxon>
        <taxon>core chlorophytes</taxon>
        <taxon>Chlorophyceae</taxon>
        <taxon>CS clade</taxon>
        <taxon>Sphaeropleales</taxon>
        <taxon>Selenastraceae</taxon>
        <taxon>Monoraphidium</taxon>
    </lineage>
</organism>
<accession>A0A0D2LHV7</accession>
<evidence type="ECO:0000313" key="3">
    <source>
        <dbReference type="EMBL" id="KIY91604.1"/>
    </source>
</evidence>
<proteinExistence type="predicted"/>
<evidence type="ECO:0000256" key="1">
    <source>
        <dbReference type="SAM" id="MobiDB-lite"/>
    </source>
</evidence>
<dbReference type="EMBL" id="KK106493">
    <property type="protein sequence ID" value="KIY91604.1"/>
    <property type="molecule type" value="Genomic_DNA"/>
</dbReference>
<dbReference type="STRING" id="145388.A0A0D2LHV7"/>
<dbReference type="AlphaFoldDB" id="A0A0D2LHV7"/>
<protein>
    <recommendedName>
        <fullName evidence="2">Mon2/Sec7/BIG1-like HDS domain-containing protein</fullName>
    </recommendedName>
</protein>
<keyword evidence="4" id="KW-1185">Reference proteome</keyword>
<evidence type="ECO:0000259" key="2">
    <source>
        <dbReference type="Pfam" id="PF09324"/>
    </source>
</evidence>
<dbReference type="RefSeq" id="XP_013890624.1">
    <property type="nucleotide sequence ID" value="XM_014035170.1"/>
</dbReference>
<feature type="region of interest" description="Disordered" evidence="1">
    <location>
        <begin position="216"/>
        <end position="239"/>
    </location>
</feature>
<dbReference type="GeneID" id="25734112"/>
<dbReference type="SUPFAM" id="SSF48371">
    <property type="entry name" value="ARM repeat"/>
    <property type="match status" value="1"/>
</dbReference>
<evidence type="ECO:0000313" key="4">
    <source>
        <dbReference type="Proteomes" id="UP000054498"/>
    </source>
</evidence>
<name>A0A0D2LHV7_9CHLO</name>
<dbReference type="InterPro" id="IPR015403">
    <property type="entry name" value="Mon2/Sec7/BIG1-like_HDS"/>
</dbReference>
<reference evidence="3 4" key="1">
    <citation type="journal article" date="2013" name="BMC Genomics">
        <title>Reconstruction of the lipid metabolism for the microalga Monoraphidium neglectum from its genome sequence reveals characteristics suitable for biofuel production.</title>
        <authorList>
            <person name="Bogen C."/>
            <person name="Al-Dilaimi A."/>
            <person name="Albersmeier A."/>
            <person name="Wichmann J."/>
            <person name="Grundmann M."/>
            <person name="Rupp O."/>
            <person name="Lauersen K.J."/>
            <person name="Blifernez-Klassen O."/>
            <person name="Kalinowski J."/>
            <person name="Goesmann A."/>
            <person name="Mussgnug J.H."/>
            <person name="Kruse O."/>
        </authorList>
    </citation>
    <scope>NUCLEOTIDE SEQUENCE [LARGE SCALE GENOMIC DNA]</scope>
    <source>
        <strain evidence="3 4">SAG 48.87</strain>
    </source>
</reference>
<gene>
    <name evidence="3" type="ORF">MNEG_16360</name>
</gene>
<sequence length="317" mass="32362">MTDVLLNNLGRLQDLWGIFLAHIVELLHSGVPQIRAAAIDALDRLLTGALGPAAAAAAAPAATAPATPPAARGPSGAQPAAGAAAAALTAGGIEHMLLVALESVYKEEREPDVRQGLLRVALHVLQRHGEHLSAGWVPLLRLLEAVPSWNDAATISTAFQSVESICSELLTIMPKEHMQRALEVLLLFAKQSALINVTLTAIGILWHVTDTLGRSRPSDAGDAARPLAPSASFGGGGGGGGGPLGLGVPGLSGAGADGGAGRGDGGVADHSCRHDMSDAEVTQQLLRVFTHLRQLSSDARPEVRAALGACTVADGVQ</sequence>
<dbReference type="OrthoDB" id="294853at2759"/>
<dbReference type="KEGG" id="mng:MNEG_16360"/>
<dbReference type="Proteomes" id="UP000054498">
    <property type="component" value="Unassembled WGS sequence"/>
</dbReference>
<dbReference type="Pfam" id="PF09324">
    <property type="entry name" value="Sec7-like_HDS"/>
    <property type="match status" value="1"/>
</dbReference>